<sequence>MVSTRSIVRTLLSTGTAALLWAVTGLAASPPAAAQAVIVVGTASATCPNPQYATIQAAVNAATAGDTIRVCAGTYNEAVTVNKSLVFRGARAGVDARVGRTNPAQESIIQPPAGSTGLTVTSGTSDVTIDGFTFRNATADGISTLAGGSGFTIVNNIVTGNRIGINFRSPGTSSSPSVIRQNRLVDNNNSLPQGGSGIFLGGGQGTNFTSITQNRFGGHVSADVNTQGVLDGSDPAEALSITNNTSADSSTFLVLVNADSPAVTSNQITKSAALSSGTAMLIDSNTDNAQIQKNTITGGVGTGINVTAQFGSLAPSTALNVTGNIVTSRTNGVSVSALDSGTFSGNVLQRNTNNGIQVNSSVTPATPLVFSRNVSQANTVWDANDDTTGSGTAGTANTWTGNICPKDDPNGICI</sequence>
<proteinExistence type="predicted"/>
<organism evidence="3 4">
    <name type="scientific">Streptomyces nanshensis</name>
    <dbReference type="NCBI Taxonomy" id="518642"/>
    <lineage>
        <taxon>Bacteria</taxon>
        <taxon>Bacillati</taxon>
        <taxon>Actinomycetota</taxon>
        <taxon>Actinomycetes</taxon>
        <taxon>Kitasatosporales</taxon>
        <taxon>Streptomycetaceae</taxon>
        <taxon>Streptomyces</taxon>
    </lineage>
</organism>
<accession>A0A1E7L0A1</accession>
<dbReference type="EMBL" id="LJGW01000358">
    <property type="protein sequence ID" value="OEV09594.1"/>
    <property type="molecule type" value="Genomic_DNA"/>
</dbReference>
<reference evidence="3 4" key="1">
    <citation type="journal article" date="2016" name="Front. Microbiol.">
        <title>Comparative Genomics Analysis of Streptomyces Species Reveals Their Adaptation to the Marine Environment and Their Diversity at the Genomic Level.</title>
        <authorList>
            <person name="Tian X."/>
            <person name="Zhang Z."/>
            <person name="Yang T."/>
            <person name="Chen M."/>
            <person name="Li J."/>
            <person name="Chen F."/>
            <person name="Yang J."/>
            <person name="Li W."/>
            <person name="Zhang B."/>
            <person name="Zhang Z."/>
            <person name="Wu J."/>
            <person name="Zhang C."/>
            <person name="Long L."/>
            <person name="Xiao J."/>
        </authorList>
    </citation>
    <scope>NUCLEOTIDE SEQUENCE [LARGE SCALE GENOMIC DNA]</scope>
    <source>
        <strain evidence="3 4">SCSIO 10429</strain>
    </source>
</reference>
<dbReference type="RefSeq" id="WP_070018509.1">
    <property type="nucleotide sequence ID" value="NZ_LJGW01000358.1"/>
</dbReference>
<feature type="signal peptide" evidence="1">
    <location>
        <begin position="1"/>
        <end position="27"/>
    </location>
</feature>
<evidence type="ECO:0000313" key="3">
    <source>
        <dbReference type="EMBL" id="OEV09594.1"/>
    </source>
</evidence>
<dbReference type="AlphaFoldDB" id="A0A1E7L0A1"/>
<evidence type="ECO:0000259" key="2">
    <source>
        <dbReference type="Pfam" id="PF13229"/>
    </source>
</evidence>
<dbReference type="SMART" id="SM00710">
    <property type="entry name" value="PbH1"/>
    <property type="match status" value="7"/>
</dbReference>
<gene>
    <name evidence="3" type="ORF">AN218_21310</name>
</gene>
<dbReference type="PATRIC" id="fig|518642.10.peg.5099"/>
<feature type="chain" id="PRO_5038959768" description="Right handed beta helix domain-containing protein" evidence="1">
    <location>
        <begin position="28"/>
        <end position="414"/>
    </location>
</feature>
<dbReference type="SUPFAM" id="SSF51126">
    <property type="entry name" value="Pectin lyase-like"/>
    <property type="match status" value="1"/>
</dbReference>
<dbReference type="InterPro" id="IPR012334">
    <property type="entry name" value="Pectin_lyas_fold"/>
</dbReference>
<evidence type="ECO:0000256" key="1">
    <source>
        <dbReference type="SAM" id="SignalP"/>
    </source>
</evidence>
<dbReference type="InterPro" id="IPR039448">
    <property type="entry name" value="Beta_helix"/>
</dbReference>
<protein>
    <recommendedName>
        <fullName evidence="2">Right handed beta helix domain-containing protein</fullName>
    </recommendedName>
</protein>
<dbReference type="Gene3D" id="2.160.20.10">
    <property type="entry name" value="Single-stranded right-handed beta-helix, Pectin lyase-like"/>
    <property type="match status" value="2"/>
</dbReference>
<keyword evidence="4" id="KW-1185">Reference proteome</keyword>
<keyword evidence="1" id="KW-0732">Signal</keyword>
<comment type="caution">
    <text evidence="3">The sequence shown here is derived from an EMBL/GenBank/DDBJ whole genome shotgun (WGS) entry which is preliminary data.</text>
</comment>
<dbReference type="Proteomes" id="UP000176005">
    <property type="component" value="Unassembled WGS sequence"/>
</dbReference>
<name>A0A1E7L0A1_9ACTN</name>
<dbReference type="InterPro" id="IPR011050">
    <property type="entry name" value="Pectin_lyase_fold/virulence"/>
</dbReference>
<dbReference type="Pfam" id="PF13229">
    <property type="entry name" value="Beta_helix"/>
    <property type="match status" value="1"/>
</dbReference>
<feature type="domain" description="Right handed beta helix" evidence="2">
    <location>
        <begin position="77"/>
        <end position="220"/>
    </location>
</feature>
<evidence type="ECO:0000313" key="4">
    <source>
        <dbReference type="Proteomes" id="UP000176005"/>
    </source>
</evidence>
<dbReference type="InterPro" id="IPR006626">
    <property type="entry name" value="PbH1"/>
</dbReference>